<feature type="region of interest" description="Disordered" evidence="1">
    <location>
        <begin position="773"/>
        <end position="799"/>
    </location>
</feature>
<evidence type="ECO:0000259" key="5">
    <source>
        <dbReference type="Pfam" id="PF15447"/>
    </source>
</evidence>
<feature type="compositionally biased region" description="Basic and acidic residues" evidence="1">
    <location>
        <begin position="1991"/>
        <end position="2006"/>
    </location>
</feature>
<dbReference type="InterPro" id="IPR041480">
    <property type="entry name" value="CIDR1_gamma"/>
</dbReference>
<feature type="domain" description="Cysteine-rich interdomain region 1 gamma" evidence="6">
    <location>
        <begin position="1722"/>
        <end position="1774"/>
    </location>
</feature>
<dbReference type="FunFam" id="1.10.1900.40:FF:000005">
    <property type="entry name" value="Erythrocyte membrane protein 1, PfEMP1"/>
    <property type="match status" value="1"/>
</dbReference>
<dbReference type="FunFam" id="1.20.1310.20:FF:000001">
    <property type="entry name" value="Erythrocyte membrane protein 1, PfEMP1"/>
    <property type="match status" value="1"/>
</dbReference>
<feature type="domain" description="Duffy-binding-like" evidence="7">
    <location>
        <begin position="1535"/>
        <end position="1687"/>
    </location>
</feature>
<dbReference type="Pfam" id="PF15445">
    <property type="entry name" value="ATS"/>
    <property type="match status" value="1"/>
</dbReference>
<feature type="domain" description="Duffy-antigen binding" evidence="3">
    <location>
        <begin position="113"/>
        <end position="303"/>
    </location>
</feature>
<dbReference type="GO" id="GO:0016020">
    <property type="term" value="C:membrane"/>
    <property type="evidence" value="ECO:0007669"/>
    <property type="project" value="InterPro"/>
</dbReference>
<protein>
    <recommendedName>
        <fullName evidence="10">Erythrocyte membrane protein 1</fullName>
    </recommendedName>
</protein>
<evidence type="ECO:0008006" key="10">
    <source>
        <dbReference type="Google" id="ProtNLM"/>
    </source>
</evidence>
<organism evidence="8 9">
    <name type="scientific">Plasmodium falciparum (isolate Dd2)</name>
    <dbReference type="NCBI Taxonomy" id="57267"/>
    <lineage>
        <taxon>Eukaryota</taxon>
        <taxon>Sar</taxon>
        <taxon>Alveolata</taxon>
        <taxon>Apicomplexa</taxon>
        <taxon>Aconoidasida</taxon>
        <taxon>Haemosporida</taxon>
        <taxon>Plasmodiidae</taxon>
        <taxon>Plasmodium</taxon>
        <taxon>Plasmodium (Laverania)</taxon>
    </lineage>
</organism>
<dbReference type="Pfam" id="PF18562">
    <property type="entry name" value="CIDR1_gamma"/>
    <property type="match status" value="1"/>
</dbReference>
<dbReference type="Gene3D" id="1.20.58.1930">
    <property type="match status" value="1"/>
</dbReference>
<feature type="compositionally biased region" description="Low complexity" evidence="1">
    <location>
        <begin position="1961"/>
        <end position="1972"/>
    </location>
</feature>
<evidence type="ECO:0000259" key="4">
    <source>
        <dbReference type="Pfam" id="PF15445"/>
    </source>
</evidence>
<dbReference type="FunFam" id="1.20.58.830:FF:000004">
    <property type="entry name" value="Erythrocyte membrane protein 1, PfEMP1"/>
    <property type="match status" value="1"/>
</dbReference>
<feature type="region of interest" description="Disordered" evidence="1">
    <location>
        <begin position="822"/>
        <end position="849"/>
    </location>
</feature>
<dbReference type="InterPro" id="IPR042202">
    <property type="entry name" value="Duffy-ag-bd_sf"/>
</dbReference>
<feature type="compositionally biased region" description="Basic and acidic residues" evidence="1">
    <location>
        <begin position="835"/>
        <end position="849"/>
    </location>
</feature>
<dbReference type="InterPro" id="IPR008602">
    <property type="entry name" value="Duffy-antigen-binding"/>
</dbReference>
<feature type="domain" description="Plasmodium falciparum erythrocyte membrane protein 1 acidic terminal segment" evidence="4">
    <location>
        <begin position="2043"/>
        <end position="2479"/>
    </location>
</feature>
<proteinExistence type="predicted"/>
<sequence>MAPQKAAAPDYSSAKDAKHLLDQIGETIQQQAHNAALGRSKSALQGHLTQAEFSNKDRVPTENPCDLDYKVHTNVTTNVINPCANRSPVRFSDESRSQCTHNRIKDSKSDIVGACAPYRRLHVCDQNLEQIRPEQITSTHNLLVDVCMAAKFEGQSITRDYPKYQAKYGDSPSQICTMLARSFADIGDIIRGKDLYLGNKKKNQTKTEREKLEEKLQSFFKNIHDKLDDSIKSNYNNDTTDFYQLREDWWALNRKDVWKALTCEAYGTYFRQTCGSGNWTKDNCRCAAGDVPTYFDYVPQYLRWFEEWAEDFCRKKKKKVENLEKSCRGEYQGADRYCSRNGYDCEKTIRKIELLRMGKGCTDCLYACNPYVDWIENQRKQFLKQKEKYETEISGGVSGSGSRRQKRGTTTTKYDGYEKKFYEKLKDNGNYSDVKNFLELLSKEKTCKEVQDTQGGTINFSEEHSGNSNVESQGTFYRSEYCQVCPDCGVKKVNNGNKWEEKHDSKECNIKLYKPKDNANPTDVTILKSGEGEKDIETKLKAFCAEKNGGGGSGSQKLYDPWKCYQPEELTKVGQEGVDDPEYEKDVQTGGGLCILKKENKSADEPADIQKTFNPFFYYWVAHMLKDSIHWRTKKLVKCLKNGKQTKCKNGCNNDCECFKRWVKQKETEWTNIKKHFYTQKDIPQGFTHDALLKYVLKLEFSKENSTEDAENNVSAREIDLINEMLKEDETESKAEEAEVGVTDNKKKNTIDWLIQHEEDEAELCLDNHPEEEKCADEDDDSDDDDHEEEVYVSNPCATPSGSYLSLANKVAYQMHHKAKTQLASRAGRSALKGDATKGEYNRQGKRSDLKGDKICNINTSYSNDSRGNNGEPCTGKDGSGVRMKIGTPWSNVEDKKTTSYKDFYLPPRREHMCTSNLENLDLSKEGLSNSSIASNSLLGDVQLAAKTDAAEIINRYKNQNNIQDVTDPNDQATVCRAVRNSFADLGDIIRGRDMWDKENGMNSLRGHLKIVFDHIYKSLKDKGNKKYDGDNDHIKLREDWWEANRYQVWNAMKCALKGEKINCGATPYDDYIPQRLRWMTEWAEWYCKEQSRLYKNLHEACMECKKKDKNCTNKSKECDTCTQACSEYKNKIRKWSDQLTKMDIKYRTLYLQAQTISGGTVLGDDDPDYQQVVDFLTPIHKESIAARNRVKRAAPGLTGDTSTTVTSPYNTAAGYIHQELPNVGCMKQEVFCNSDGKNTKYAFMDPPHGYGEACKCDTRDKKSEPPPKKEEPACEIVKKLFENEASKDYTDWCTQKYSGKNSYRSWDCRQSTFKKEHQGACMPPRRKYLYIHKLKNLNSDKTSTDIELRKAFIECAAIETFFLWNKYKEDKKREEKKETDGEILFFLQVKQQSSDERAQTDLESGQIPDDFKSQMFYTFCDYRDIFFGNDIGNDMGEVQNKIKNVFPNSGKKTGQSSTEDLTKWWNEYGSDIWEGMVCGLSHHIKNKDKDEVQKKINKEYDYKIVKFPSNSGPNSGIPLSEFVTRPQFFRWLQEWGEEFCQKRKIKIDKIENECRSGKPGKTYCSGDGYDCEKIKPENYENISDLDCRDCHKQCKKYRKWIDIKFVEFQKQKDKYKGEHGKLTNGDNSNGGGDNNCCKEIHNRSTAPDFLAALKHCKDDQTDGEKDEDYDKNKIDFSNPQKMFNPSTYCKACPIYGVNCGVKGGCITNREKNLTHQGGESTYIDILINDGATKETNNELQEKCKDYGLYKNLREQKWKCQKMSDGVHECSLNNADKSAKFVDSTYYDEKIPFNILFERWLIDFIQYYNKSKERINLCTKDGEKQCIQGCKGNCDCVEQWLKIKGTEWEIIKEYYKKQQNPYKHDVAYRVKTFLQQEPFESDYKKAQEVVTHEKGKDELWGCTGDNIENRDKKTCEDGDFITNLISKLKQKIESCQRTHREPQAQCLPSIPDDEYEESPEDPSSPTPTSVVPGFCPQEPQPEPEPEPEQVLEPKADTDAIPEEAKKPPAKVPEVPKELPEKPRRPPREVTHSILPEMVSISAFPLSVGIAFAAFTYFYLKKKTKSSVGNLFQILQIPKSDYDIPTLKSSNRYIPYASDRYKGKTYIYMEGDSSGDEKYAFMSDTTDVTSSESEYEELDINDIYVPGSPKYKTLIEVVLEPSGKLSGNTIPTSGKNTPSDTQNDIQNDGIPSSKITDNEWNTLKHDFISQYIQSEQPNDIPNDYKSGDIPFNTQPNTLYFDKPDEKPFIMSIHDRNLYTGEEYSYNVNMVNSMDDPKYVSNNVYSGIDLINDSLNSGNQPIDIYDEVLKRKENELFGTNHPKRTSTYSVAKNTNSDPILNQINLFHTWLDRHRDMCEKWENHHERLAKLKEEWENETHSGDIHTSDSNKTLNTDVSIQIHMDNPKPINQFTNMDTILEDLEKYNEPYYDVQDDIYYDVNDHDTSTVDSNAMDVPSKVQIEMDVNTKLVKEKYPIADVWDI</sequence>
<feature type="compositionally biased region" description="Basic and acidic residues" evidence="1">
    <location>
        <begin position="2013"/>
        <end position="2028"/>
    </location>
</feature>
<dbReference type="GO" id="GO:0046789">
    <property type="term" value="F:host cell surface receptor binding"/>
    <property type="evidence" value="ECO:0007669"/>
    <property type="project" value="InterPro"/>
</dbReference>
<dbReference type="FunFam" id="1.20.58.830:FF:000003">
    <property type="entry name" value="Erythrocyte membrane protein 1, PfEMP1"/>
    <property type="match status" value="1"/>
</dbReference>
<reference evidence="9" key="2">
    <citation type="submission" date="2006-09" db="EMBL/GenBank/DDBJ databases">
        <title>The genome sequence of Plasmodium falciparum Dd2.</title>
        <authorList>
            <consortium name="The Broad Institute Genome Sequencing Platform"/>
            <person name="Birren B."/>
            <person name="Lander E."/>
            <person name="Galagan J."/>
            <person name="Nusbaum C."/>
            <person name="Devon K."/>
            <person name="Henn M."/>
            <person name="Jaffe D."/>
            <person name="Butler J."/>
            <person name="Alvarez P."/>
            <person name="Gnerre S."/>
            <person name="Grabherr M."/>
            <person name="Kleber M."/>
            <person name="Mauceli E."/>
            <person name="Brockman W."/>
            <person name="MacCallum I.A."/>
            <person name="Rounsley S."/>
            <person name="Young S."/>
            <person name="LaButti K."/>
            <person name="Pushparaj V."/>
            <person name="DeCaprio D."/>
            <person name="Crawford M."/>
            <person name="Koehrsen M."/>
            <person name="Engels R."/>
            <person name="Montgomery P."/>
            <person name="Pearson M."/>
            <person name="Howarth C."/>
            <person name="Larson L."/>
            <person name="Luoma S."/>
            <person name="White J."/>
            <person name="Kodira C."/>
            <person name="Zeng Q."/>
            <person name="O'Leary S."/>
            <person name="Yandava C."/>
            <person name="Alvarado L."/>
            <person name="Wirth D."/>
            <person name="Volkman S."/>
            <person name="Hartl D."/>
        </authorList>
    </citation>
    <scope>NUCLEOTIDE SEQUENCE [LARGE SCALE GENOMIC DNA]</scope>
</reference>
<evidence type="ECO:0000259" key="7">
    <source>
        <dbReference type="Pfam" id="PF22672"/>
    </source>
</evidence>
<dbReference type="Gene3D" id="1.10.1900.40">
    <property type="entry name" value="Acidic terminal segments, variant surface antigen of PfEMP1"/>
    <property type="match status" value="2"/>
</dbReference>
<feature type="domain" description="Duffy-antigen binding" evidence="3">
    <location>
        <begin position="1320"/>
        <end position="1494"/>
    </location>
</feature>
<dbReference type="Pfam" id="PF03011">
    <property type="entry name" value="PFEMP"/>
    <property type="match status" value="2"/>
</dbReference>
<dbReference type="InterPro" id="IPR029211">
    <property type="entry name" value="PfEMP1_ATS"/>
</dbReference>
<dbReference type="InterPro" id="IPR029210">
    <property type="entry name" value="PfEMP1_NTS"/>
</dbReference>
<feature type="region of interest" description="Disordered" evidence="1">
    <location>
        <begin position="1936"/>
        <end position="2028"/>
    </location>
</feature>
<dbReference type="Pfam" id="PF15447">
    <property type="entry name" value="NTS"/>
    <property type="match status" value="1"/>
</dbReference>
<gene>
    <name evidence="8" type="ORF">PFDG_00259</name>
</gene>
<reference evidence="9" key="1">
    <citation type="submission" date="2006-09" db="EMBL/GenBank/DDBJ databases">
        <title>Annotation of Plasmodium falciparum Dd2.</title>
        <authorList>
            <consortium name="The Broad Institute Genome Sequencing Platform"/>
            <person name="Volkman S.K."/>
            <person name="Neafsey D.E."/>
            <person name="Dash A.P."/>
            <person name="Chitnis C.E."/>
            <person name="Hartl D.L."/>
            <person name="Young S.K."/>
            <person name="Zeng Q."/>
            <person name="Koehrsen M."/>
            <person name="Alvarado L."/>
            <person name="Berlin A."/>
            <person name="Borenstein D."/>
            <person name="Chapman S.B."/>
            <person name="Chen Z."/>
            <person name="Engels R."/>
            <person name="Freedman E."/>
            <person name="Gellesch M."/>
            <person name="Goldberg J."/>
            <person name="Griggs A."/>
            <person name="Gujja S."/>
            <person name="Heilman E.R."/>
            <person name="Heiman D.I."/>
            <person name="Howarth C."/>
            <person name="Jen D."/>
            <person name="Larson L."/>
            <person name="Mehta T."/>
            <person name="Neiman D."/>
            <person name="Park D."/>
            <person name="Pearson M."/>
            <person name="Roberts A."/>
            <person name="Saif S."/>
            <person name="Shea T."/>
            <person name="Shenoy N."/>
            <person name="Sisk P."/>
            <person name="Stolte C."/>
            <person name="Sykes S."/>
            <person name="Walk T."/>
            <person name="White J."/>
            <person name="Yandava C."/>
            <person name="Haas B."/>
            <person name="Henn M.R."/>
            <person name="Nusbaum C."/>
            <person name="Birren B."/>
        </authorList>
    </citation>
    <scope>NUCLEOTIDE SEQUENCE [LARGE SCALE GENOMIC DNA]</scope>
</reference>
<feature type="domain" description="Duffy-binding-like" evidence="2">
    <location>
        <begin position="1796"/>
        <end position="1941"/>
    </location>
</feature>
<feature type="region of interest" description="Disordered" evidence="1">
    <location>
        <begin position="2165"/>
        <end position="2195"/>
    </location>
</feature>
<dbReference type="InterPro" id="IPR004258">
    <property type="entry name" value="DBL"/>
</dbReference>
<feature type="domain" description="Duffy-binding-like" evidence="7">
    <location>
        <begin position="307"/>
        <end position="465"/>
    </location>
</feature>
<feature type="compositionally biased region" description="Acidic residues" evidence="1">
    <location>
        <begin position="1951"/>
        <end position="1960"/>
    </location>
</feature>
<dbReference type="OMA" id="ANNARDY"/>
<name>A0A0L7M5Y9_PLAF4</name>
<feature type="domain" description="Plasmodium falciparum erythrocyte membrane protein-1 N-terminal segment" evidence="5">
    <location>
        <begin position="16"/>
        <end position="51"/>
    </location>
</feature>
<evidence type="ECO:0000259" key="6">
    <source>
        <dbReference type="Pfam" id="PF18562"/>
    </source>
</evidence>
<evidence type="ECO:0000313" key="8">
    <source>
        <dbReference type="EMBL" id="KOB88233.1"/>
    </source>
</evidence>
<dbReference type="Pfam" id="PF22672">
    <property type="entry name" value="DBL_C"/>
    <property type="match status" value="2"/>
</dbReference>
<dbReference type="Gene3D" id="1.20.1310.20">
    <property type="entry name" value="Duffy-antigen binding domain"/>
    <property type="match status" value="3"/>
</dbReference>
<dbReference type="InterPro" id="IPR054595">
    <property type="entry name" value="DBL_C"/>
</dbReference>
<dbReference type="Gene3D" id="1.20.58.830">
    <property type="match status" value="4"/>
</dbReference>
<feature type="domain" description="Duffy-antigen binding" evidence="3">
    <location>
        <begin position="904"/>
        <end position="1078"/>
    </location>
</feature>
<dbReference type="EMBL" id="GG701598">
    <property type="protein sequence ID" value="KOB88233.1"/>
    <property type="molecule type" value="Genomic_DNA"/>
</dbReference>
<dbReference type="FunFam" id="1.20.58.830:FF:000002">
    <property type="entry name" value="Erythrocyte membrane protein 1, PfEMP1"/>
    <property type="match status" value="1"/>
</dbReference>
<dbReference type="FunFam" id="1.10.1900.40:FF:000001">
    <property type="entry name" value="Erythrocyte membrane protein 1"/>
    <property type="match status" value="1"/>
</dbReference>
<evidence type="ECO:0000256" key="1">
    <source>
        <dbReference type="SAM" id="MobiDB-lite"/>
    </source>
</evidence>
<dbReference type="Proteomes" id="UP000054282">
    <property type="component" value="Unassembled WGS sequence"/>
</dbReference>
<accession>A0A0L7M5Y9</accession>
<dbReference type="InterPro" id="IPR044932">
    <property type="entry name" value="PfEMP1_ATS_sf"/>
</dbReference>
<dbReference type="SUPFAM" id="SSF140924">
    <property type="entry name" value="Duffy binding domain-like"/>
    <property type="match status" value="5"/>
</dbReference>
<evidence type="ECO:0000313" key="9">
    <source>
        <dbReference type="Proteomes" id="UP000054282"/>
    </source>
</evidence>
<feature type="domain" description="Duffy-binding-like" evidence="2">
    <location>
        <begin position="616"/>
        <end position="772"/>
    </location>
</feature>
<dbReference type="KEGG" id="pfd:PFDG_00259"/>
<feature type="compositionally biased region" description="Acidic residues" evidence="1">
    <location>
        <begin position="774"/>
        <end position="791"/>
    </location>
</feature>
<evidence type="ECO:0000259" key="2">
    <source>
        <dbReference type="Pfam" id="PF03011"/>
    </source>
</evidence>
<dbReference type="Pfam" id="PF05424">
    <property type="entry name" value="Duffy_binding"/>
    <property type="match status" value="3"/>
</dbReference>
<dbReference type="OrthoDB" id="10564068at2759"/>
<evidence type="ECO:0000259" key="3">
    <source>
        <dbReference type="Pfam" id="PF05424"/>
    </source>
</evidence>